<feature type="transmembrane region" description="Helical" evidence="1">
    <location>
        <begin position="38"/>
        <end position="66"/>
    </location>
</feature>
<proteinExistence type="predicted"/>
<name>A0A8T0I297_CERPU</name>
<reference evidence="3" key="1">
    <citation type="submission" date="2020-06" db="EMBL/GenBank/DDBJ databases">
        <title>WGS assembly of Ceratodon purpureus strain R40.</title>
        <authorList>
            <person name="Carey S.B."/>
            <person name="Jenkins J."/>
            <person name="Shu S."/>
            <person name="Lovell J.T."/>
            <person name="Sreedasyam A."/>
            <person name="Maumus F."/>
            <person name="Tiley G.P."/>
            <person name="Fernandez-Pozo N."/>
            <person name="Barry K."/>
            <person name="Chen C."/>
            <person name="Wang M."/>
            <person name="Lipzen A."/>
            <person name="Daum C."/>
            <person name="Saski C.A."/>
            <person name="Payton A.C."/>
            <person name="Mcbreen J.C."/>
            <person name="Conrad R.E."/>
            <person name="Kollar L.M."/>
            <person name="Olsson S."/>
            <person name="Huttunen S."/>
            <person name="Landis J.B."/>
            <person name="Wickett N.J."/>
            <person name="Johnson M.G."/>
            <person name="Rensing S.A."/>
            <person name="Grimwood J."/>
            <person name="Schmutz J."/>
            <person name="Mcdaniel S.F."/>
        </authorList>
    </citation>
    <scope>NUCLEOTIDE SEQUENCE</scope>
    <source>
        <strain evidence="3">R40</strain>
    </source>
</reference>
<organism evidence="3 4">
    <name type="scientific">Ceratodon purpureus</name>
    <name type="common">Fire moss</name>
    <name type="synonym">Dicranum purpureum</name>
    <dbReference type="NCBI Taxonomy" id="3225"/>
    <lineage>
        <taxon>Eukaryota</taxon>
        <taxon>Viridiplantae</taxon>
        <taxon>Streptophyta</taxon>
        <taxon>Embryophyta</taxon>
        <taxon>Bryophyta</taxon>
        <taxon>Bryophytina</taxon>
        <taxon>Bryopsida</taxon>
        <taxon>Dicranidae</taxon>
        <taxon>Pseudoditrichales</taxon>
        <taxon>Ditrichaceae</taxon>
        <taxon>Ceratodon</taxon>
    </lineage>
</organism>
<feature type="chain" id="PRO_5035742462" description="Secreted peptide" evidence="2">
    <location>
        <begin position="20"/>
        <end position="74"/>
    </location>
</feature>
<evidence type="ECO:0008006" key="5">
    <source>
        <dbReference type="Google" id="ProtNLM"/>
    </source>
</evidence>
<feature type="signal peptide" evidence="2">
    <location>
        <begin position="1"/>
        <end position="19"/>
    </location>
</feature>
<evidence type="ECO:0000256" key="2">
    <source>
        <dbReference type="SAM" id="SignalP"/>
    </source>
</evidence>
<evidence type="ECO:0000256" key="1">
    <source>
        <dbReference type="SAM" id="Phobius"/>
    </source>
</evidence>
<dbReference type="AlphaFoldDB" id="A0A8T0I297"/>
<comment type="caution">
    <text evidence="3">The sequence shown here is derived from an EMBL/GenBank/DDBJ whole genome shotgun (WGS) entry which is preliminary data.</text>
</comment>
<keyword evidence="1" id="KW-0472">Membrane</keyword>
<keyword evidence="1" id="KW-0812">Transmembrane</keyword>
<evidence type="ECO:0000313" key="3">
    <source>
        <dbReference type="EMBL" id="KAG0577562.1"/>
    </source>
</evidence>
<accession>A0A8T0I297</accession>
<protein>
    <recommendedName>
        <fullName evidence="5">Secreted peptide</fullName>
    </recommendedName>
</protein>
<gene>
    <name evidence="3" type="ORF">KC19_5G164900</name>
</gene>
<evidence type="ECO:0000313" key="4">
    <source>
        <dbReference type="Proteomes" id="UP000822688"/>
    </source>
</evidence>
<sequence length="74" mass="7999">MVAVSLACCLVCCSSCSSGLHSRELCVVPRVGGSPTRSSVVLLVLLPQLWALVVTSLWVLCSWFLFRVIGLCSW</sequence>
<keyword evidence="2" id="KW-0732">Signal</keyword>
<keyword evidence="1" id="KW-1133">Transmembrane helix</keyword>
<dbReference type="Proteomes" id="UP000822688">
    <property type="component" value="Chromosome 5"/>
</dbReference>
<dbReference type="EMBL" id="CM026425">
    <property type="protein sequence ID" value="KAG0577562.1"/>
    <property type="molecule type" value="Genomic_DNA"/>
</dbReference>
<keyword evidence="4" id="KW-1185">Reference proteome</keyword>